<reference evidence="1 2" key="1">
    <citation type="journal article" date="2015" name="Genome Biol. Evol.">
        <title>Comparative Genomics of a Bacterivorous Green Alga Reveals Evolutionary Causalities and Consequences of Phago-Mixotrophic Mode of Nutrition.</title>
        <authorList>
            <person name="Burns J.A."/>
            <person name="Paasch A."/>
            <person name="Narechania A."/>
            <person name="Kim E."/>
        </authorList>
    </citation>
    <scope>NUCLEOTIDE SEQUENCE [LARGE SCALE GENOMIC DNA]</scope>
    <source>
        <strain evidence="1 2">PLY_AMNH</strain>
    </source>
</reference>
<name>A0AAE0KQD7_9CHLO</name>
<dbReference type="EMBL" id="LGRX02021262">
    <property type="protein sequence ID" value="KAK3256878.1"/>
    <property type="molecule type" value="Genomic_DNA"/>
</dbReference>
<gene>
    <name evidence="1" type="ORF">CYMTET_34012</name>
</gene>
<organism evidence="1 2">
    <name type="scientific">Cymbomonas tetramitiformis</name>
    <dbReference type="NCBI Taxonomy" id="36881"/>
    <lineage>
        <taxon>Eukaryota</taxon>
        <taxon>Viridiplantae</taxon>
        <taxon>Chlorophyta</taxon>
        <taxon>Pyramimonadophyceae</taxon>
        <taxon>Pyramimonadales</taxon>
        <taxon>Pyramimonadaceae</taxon>
        <taxon>Cymbomonas</taxon>
    </lineage>
</organism>
<proteinExistence type="predicted"/>
<dbReference type="AlphaFoldDB" id="A0AAE0KQD7"/>
<evidence type="ECO:0000313" key="1">
    <source>
        <dbReference type="EMBL" id="KAK3256878.1"/>
    </source>
</evidence>
<evidence type="ECO:0000313" key="2">
    <source>
        <dbReference type="Proteomes" id="UP001190700"/>
    </source>
</evidence>
<accession>A0AAE0KQD7</accession>
<keyword evidence="2" id="KW-1185">Reference proteome</keyword>
<dbReference type="Proteomes" id="UP001190700">
    <property type="component" value="Unassembled WGS sequence"/>
</dbReference>
<comment type="caution">
    <text evidence="1">The sequence shown here is derived from an EMBL/GenBank/DDBJ whole genome shotgun (WGS) entry which is preliminary data.</text>
</comment>
<sequence>MSDVPAMKEHAECADILVESLGTLLGNTASPRISDDGIPLLVMDSRETPAEADKRQLNTNANSSDCLSKEHSAELEGVSHLLESESRWSVASNEGPRLAPLAVHLRYEQTDRTPPPPRINTLLTDGSHDTAHAPNPSKFIINHSTTSTASPGSPGGPNKEEPLSAALPVFLGRSNSQKLRRNSSKLTFAERIGGSLRLNRLRRSARVETDSHRGILVRDKSLSKFSRTKRPLKKVRFLLATDSKSSFWRNTWAWPLIALLPDAEFVIAKAYTAMLLYELWAFPFRFALGNGAELSAGAKGGLLFIADVTVDSLHVLHLVWEWNSESVTLYDKLLGTAGERAANESLEEFHKQFRKQTLVTRVAFVMHTVFASKGKALVYELIAISAM</sequence>
<protein>
    <submittedName>
        <fullName evidence="1">Uncharacterized protein</fullName>
    </submittedName>
</protein>